<dbReference type="EMBL" id="MASU01000009">
    <property type="protein sequence ID" value="PXY28626.1"/>
    <property type="molecule type" value="Genomic_DNA"/>
</dbReference>
<evidence type="ECO:0000259" key="1">
    <source>
        <dbReference type="PROSITE" id="PS50883"/>
    </source>
</evidence>
<dbReference type="InterPro" id="IPR001633">
    <property type="entry name" value="EAL_dom"/>
</dbReference>
<reference evidence="3 4" key="1">
    <citation type="submission" date="2016-07" db="EMBL/GenBank/DDBJ databases">
        <title>Draft genome sequence of Prauserella sp. YIM 121212, isolated from alkaline soil.</title>
        <authorList>
            <person name="Ruckert C."/>
            <person name="Albersmeier A."/>
            <person name="Jiang C.-L."/>
            <person name="Jiang Y."/>
            <person name="Kalinowski J."/>
            <person name="Schneider O."/>
            <person name="Winkler A."/>
            <person name="Zotchev S.B."/>
        </authorList>
    </citation>
    <scope>NUCLEOTIDE SEQUENCE [LARGE SCALE GENOMIC DNA]</scope>
    <source>
        <strain evidence="3 4">YIM 121212</strain>
    </source>
</reference>
<dbReference type="SUPFAM" id="SSF141868">
    <property type="entry name" value="EAL domain-like"/>
    <property type="match status" value="1"/>
</dbReference>
<evidence type="ECO:0000313" key="3">
    <source>
        <dbReference type="EMBL" id="PXY28626.1"/>
    </source>
</evidence>
<dbReference type="InterPro" id="IPR035919">
    <property type="entry name" value="EAL_sf"/>
</dbReference>
<accession>A0A318LNF8</accession>
<dbReference type="AlphaFoldDB" id="A0A318LNF8"/>
<keyword evidence="4" id="KW-1185">Reference proteome</keyword>
<dbReference type="PROSITE" id="PS50883">
    <property type="entry name" value="EAL"/>
    <property type="match status" value="1"/>
</dbReference>
<evidence type="ECO:0000259" key="2">
    <source>
        <dbReference type="PROSITE" id="PS50887"/>
    </source>
</evidence>
<dbReference type="SUPFAM" id="SSF55073">
    <property type="entry name" value="Nucleotide cyclase"/>
    <property type="match status" value="1"/>
</dbReference>
<dbReference type="InterPro" id="IPR000160">
    <property type="entry name" value="GGDEF_dom"/>
</dbReference>
<gene>
    <name evidence="3" type="ORF">BA062_22450</name>
</gene>
<dbReference type="InterPro" id="IPR029787">
    <property type="entry name" value="Nucleotide_cyclase"/>
</dbReference>
<feature type="domain" description="GGDEF" evidence="2">
    <location>
        <begin position="426"/>
        <end position="554"/>
    </location>
</feature>
<dbReference type="SUPFAM" id="SSF54631">
    <property type="entry name" value="CBS-domain pair"/>
    <property type="match status" value="1"/>
</dbReference>
<dbReference type="PANTHER" id="PTHR33121:SF70">
    <property type="entry name" value="SIGNALING PROTEIN YKOW"/>
    <property type="match status" value="1"/>
</dbReference>
<dbReference type="Pfam" id="PF00563">
    <property type="entry name" value="EAL"/>
    <property type="match status" value="1"/>
</dbReference>
<dbReference type="Gene3D" id="3.30.70.270">
    <property type="match status" value="1"/>
</dbReference>
<dbReference type="PANTHER" id="PTHR33121">
    <property type="entry name" value="CYCLIC DI-GMP PHOSPHODIESTERASE PDEF"/>
    <property type="match status" value="1"/>
</dbReference>
<dbReference type="GO" id="GO:0071111">
    <property type="term" value="F:cyclic-guanylate-specific phosphodiesterase activity"/>
    <property type="evidence" value="ECO:0007669"/>
    <property type="project" value="InterPro"/>
</dbReference>
<dbReference type="RefSeq" id="WP_110339966.1">
    <property type="nucleotide sequence ID" value="NZ_JBHVKT010000005.1"/>
</dbReference>
<dbReference type="SMART" id="SM00052">
    <property type="entry name" value="EAL"/>
    <property type="match status" value="1"/>
</dbReference>
<dbReference type="InterPro" id="IPR046342">
    <property type="entry name" value="CBS_dom_sf"/>
</dbReference>
<dbReference type="Gene3D" id="3.20.20.450">
    <property type="entry name" value="EAL domain"/>
    <property type="match status" value="1"/>
</dbReference>
<dbReference type="PROSITE" id="PS50887">
    <property type="entry name" value="GGDEF"/>
    <property type="match status" value="1"/>
</dbReference>
<dbReference type="SMART" id="SM00267">
    <property type="entry name" value="GGDEF"/>
    <property type="match status" value="1"/>
</dbReference>
<dbReference type="Proteomes" id="UP000247892">
    <property type="component" value="Unassembled WGS sequence"/>
</dbReference>
<feature type="domain" description="EAL" evidence="1">
    <location>
        <begin position="1"/>
        <end position="248"/>
    </location>
</feature>
<dbReference type="InterPro" id="IPR050706">
    <property type="entry name" value="Cyclic-di-GMP_PDE-like"/>
</dbReference>
<dbReference type="CDD" id="cd01948">
    <property type="entry name" value="EAL"/>
    <property type="match status" value="1"/>
</dbReference>
<proteinExistence type="predicted"/>
<name>A0A318LNF8_9PSEU</name>
<protein>
    <submittedName>
        <fullName evidence="3">Diguanylate cyclase</fullName>
    </submittedName>
</protein>
<organism evidence="3 4">
    <name type="scientific">Prauserella flavalba</name>
    <dbReference type="NCBI Taxonomy" id="1477506"/>
    <lineage>
        <taxon>Bacteria</taxon>
        <taxon>Bacillati</taxon>
        <taxon>Actinomycetota</taxon>
        <taxon>Actinomycetes</taxon>
        <taxon>Pseudonocardiales</taxon>
        <taxon>Pseudonocardiaceae</taxon>
        <taxon>Prauserella</taxon>
    </lineage>
</organism>
<comment type="caution">
    <text evidence="3">The sequence shown here is derived from an EMBL/GenBank/DDBJ whole genome shotgun (WGS) entry which is preliminary data.</text>
</comment>
<dbReference type="Pfam" id="PF00990">
    <property type="entry name" value="GGDEF"/>
    <property type="match status" value="1"/>
</dbReference>
<sequence length="576" mass="60895">MGQKRVKYSGVGVGVSQVRFAFQPLYSLHTGGVVAVEALARPASGGVGDLLGSALRRGRLVEVDVGLAARAVLDEAPHATLLPLHLNVTALTAAAPKPALQPLFDALGETSRRPREIVLEIGPPFHGIAPAALLAGMARLGELGFRLAFDGLGAGDLPLNLLAESRVDLVKLDRTTLRRLPDDPATVALVESLVHFAARTDLRLVATGIETEDQLNTVRRLGIRVVQGNLFAPARGGMAPMGAATLATPDGQEGPPSFTPTSAPTVKHFLRPATTLPAEATCEEVRNVLVDNDAPTGIIGLDEQGRPQWSIDRTRFLLAVTGPFGHALHANRPAERLADAPHVIRHGAAALELLDLVTDADWDRTADDVVVIDDAGRCQGVVLVHEVVRGLADAKIEEAAALNPLTRLPGSDSVARAVDRRIAAGQPLVVGWLDVDSFKKVNDTVGFAAGDDLIRALGRKLTDLATNLGGVTVSHVGGDDFLIACDIDKITTVADGLLDSRWYAEGLPVTVSLATLVCAGSSVASYREISRLLAPLKKHAKDVTGSSWVNSWPGTDRIEVLRGINSQQMPRQRPAS</sequence>
<dbReference type="OrthoDB" id="1673646at2"/>
<dbReference type="InterPro" id="IPR043128">
    <property type="entry name" value="Rev_trsase/Diguanyl_cyclase"/>
</dbReference>
<evidence type="ECO:0000313" key="4">
    <source>
        <dbReference type="Proteomes" id="UP000247892"/>
    </source>
</evidence>